<organism evidence="2 3">
    <name type="scientific">Orchesella cincta</name>
    <name type="common">Springtail</name>
    <name type="synonym">Podura cincta</name>
    <dbReference type="NCBI Taxonomy" id="48709"/>
    <lineage>
        <taxon>Eukaryota</taxon>
        <taxon>Metazoa</taxon>
        <taxon>Ecdysozoa</taxon>
        <taxon>Arthropoda</taxon>
        <taxon>Hexapoda</taxon>
        <taxon>Collembola</taxon>
        <taxon>Entomobryomorpha</taxon>
        <taxon>Entomobryoidea</taxon>
        <taxon>Orchesellidae</taxon>
        <taxon>Orchesellinae</taxon>
        <taxon>Orchesella</taxon>
    </lineage>
</organism>
<keyword evidence="3" id="KW-1185">Reference proteome</keyword>
<comment type="caution">
    <text evidence="2">The sequence shown here is derived from an EMBL/GenBank/DDBJ whole genome shotgun (WGS) entry which is preliminary data.</text>
</comment>
<protein>
    <submittedName>
        <fullName evidence="2">Uncharacterized protein</fullName>
    </submittedName>
</protein>
<dbReference type="EMBL" id="LJIJ01002401">
    <property type="protein sequence ID" value="ODM89748.1"/>
    <property type="molecule type" value="Genomic_DNA"/>
</dbReference>
<dbReference type="AlphaFoldDB" id="A0A1D2M9U1"/>
<dbReference type="Proteomes" id="UP000094527">
    <property type="component" value="Unassembled WGS sequence"/>
</dbReference>
<reference evidence="2 3" key="1">
    <citation type="journal article" date="2016" name="Genome Biol. Evol.">
        <title>Gene Family Evolution Reflects Adaptation to Soil Environmental Stressors in the Genome of the Collembolan Orchesella cincta.</title>
        <authorList>
            <person name="Faddeeva-Vakhrusheva A."/>
            <person name="Derks M.F."/>
            <person name="Anvar S.Y."/>
            <person name="Agamennone V."/>
            <person name="Suring W."/>
            <person name="Smit S."/>
            <person name="van Straalen N.M."/>
            <person name="Roelofs D."/>
        </authorList>
    </citation>
    <scope>NUCLEOTIDE SEQUENCE [LARGE SCALE GENOMIC DNA]</scope>
    <source>
        <tissue evidence="2">Mixed pool</tissue>
    </source>
</reference>
<sequence length="134" mass="15320">MGGCPPSKSKGRRPLQSSPEGLRSLRKRCLLRSRFLIRKPTGIRVTGRSWKINGLFFVKTGGESNDVRDEDRRKFSNRRRHSSPFLLSPIPSSDQIFGEHWNFSRCLINIKSQVVALAVDTLIEKWIWLSPPSS</sequence>
<evidence type="ECO:0000313" key="3">
    <source>
        <dbReference type="Proteomes" id="UP000094527"/>
    </source>
</evidence>
<gene>
    <name evidence="2" type="ORF">Ocin01_16933</name>
</gene>
<feature type="region of interest" description="Disordered" evidence="1">
    <location>
        <begin position="1"/>
        <end position="21"/>
    </location>
</feature>
<proteinExistence type="predicted"/>
<name>A0A1D2M9U1_ORCCI</name>
<accession>A0A1D2M9U1</accession>
<evidence type="ECO:0000256" key="1">
    <source>
        <dbReference type="SAM" id="MobiDB-lite"/>
    </source>
</evidence>
<evidence type="ECO:0000313" key="2">
    <source>
        <dbReference type="EMBL" id="ODM89748.1"/>
    </source>
</evidence>